<evidence type="ECO:0000256" key="1">
    <source>
        <dbReference type="ARBA" id="ARBA00004604"/>
    </source>
</evidence>
<keyword evidence="2 4" id="KW-0694">RNA-binding</keyword>
<name>A0A5K1UB81_ENTHI</name>
<comment type="caution">
    <text evidence="7">The sequence shown here is derived from an EMBL/GenBank/DDBJ whole genome shotgun (WGS) entry which is preliminary data.</text>
</comment>
<evidence type="ECO:0000256" key="3">
    <source>
        <dbReference type="ARBA" id="ARBA00023242"/>
    </source>
</evidence>
<comment type="subcellular location">
    <subcellularLocation>
        <location evidence="1">Nucleus</location>
        <location evidence="1">Nucleolus</location>
    </subcellularLocation>
</comment>
<dbReference type="EMBL" id="BDEQ01000001">
    <property type="protein sequence ID" value="GAT92129.1"/>
    <property type="molecule type" value="Genomic_DNA"/>
</dbReference>
<feature type="domain" description="RRM" evidence="6">
    <location>
        <begin position="21"/>
        <end position="98"/>
    </location>
</feature>
<evidence type="ECO:0000259" key="6">
    <source>
        <dbReference type="PROSITE" id="PS50102"/>
    </source>
</evidence>
<dbReference type="SMR" id="A0A5K1UB81"/>
<accession>A0A5K1UB81</accession>
<dbReference type="InterPro" id="IPR035979">
    <property type="entry name" value="RBD_domain_sf"/>
</dbReference>
<dbReference type="Pfam" id="PF00076">
    <property type="entry name" value="RRM_1"/>
    <property type="match status" value="1"/>
</dbReference>
<dbReference type="SUPFAM" id="SSF54928">
    <property type="entry name" value="RNA-binding domain, RBD"/>
    <property type="match status" value="1"/>
</dbReference>
<dbReference type="GO" id="GO:0005730">
    <property type="term" value="C:nucleolus"/>
    <property type="evidence" value="ECO:0007669"/>
    <property type="project" value="UniProtKB-SubCell"/>
</dbReference>
<dbReference type="OMA" id="NNYFIDG"/>
<protein>
    <submittedName>
        <fullName evidence="7">Nucleolar phosphoprotein nopp34 putative</fullName>
    </submittedName>
</protein>
<dbReference type="PROSITE" id="PS50102">
    <property type="entry name" value="RRM"/>
    <property type="match status" value="1"/>
</dbReference>
<dbReference type="VEuPathDB" id="AmoebaDB:EHI8A_028930"/>
<evidence type="ECO:0000256" key="4">
    <source>
        <dbReference type="PROSITE-ProRule" id="PRU00176"/>
    </source>
</evidence>
<dbReference type="GO" id="GO:0003723">
    <property type="term" value="F:RNA binding"/>
    <property type="evidence" value="ECO:0007669"/>
    <property type="project" value="UniProtKB-UniRule"/>
</dbReference>
<dbReference type="VEuPathDB" id="AmoebaDB:EHI7A_031600"/>
<evidence type="ECO:0000256" key="2">
    <source>
        <dbReference type="ARBA" id="ARBA00022884"/>
    </source>
</evidence>
<gene>
    <name evidence="7" type="ORF">CL6EHI_068680</name>
</gene>
<organism evidence="7 8">
    <name type="scientific">Entamoeba histolytica</name>
    <dbReference type="NCBI Taxonomy" id="5759"/>
    <lineage>
        <taxon>Eukaryota</taxon>
        <taxon>Amoebozoa</taxon>
        <taxon>Evosea</taxon>
        <taxon>Archamoebae</taxon>
        <taxon>Mastigamoebida</taxon>
        <taxon>Entamoebidae</taxon>
        <taxon>Entamoeba</taxon>
    </lineage>
</organism>
<dbReference type="VEuPathDB" id="AmoebaDB:EHI_068680"/>
<sequence>MQFESSDFAEITPKDVEANKPIVRIYNLPKILDERDLRRYFSQYGELKGLAIKKTDYGVSKGTCVVKFADCVVARIVAETLNNHILENRLLRTELCEAKKRRFHSTYPVSKEQRRKEPQIKVITQKDVDERKASNEELRKKLEELHIDFDFPQ</sequence>
<reference evidence="7 8" key="1">
    <citation type="submission" date="2016-05" db="EMBL/GenBank/DDBJ databases">
        <title>First whole genome sequencing of Entamoeba histolytica HM1:IMSS-clone-6.</title>
        <authorList>
            <person name="Mukherjee Avik.K."/>
            <person name="Izumyama S."/>
            <person name="Nakada-Tsukui K."/>
            <person name="Nozaki T."/>
        </authorList>
    </citation>
    <scope>NUCLEOTIDE SEQUENCE [LARGE SCALE GENOMIC DNA]</scope>
    <source>
        <strain evidence="7 8">HM1:IMSS clone 6</strain>
    </source>
</reference>
<evidence type="ECO:0000313" key="7">
    <source>
        <dbReference type="EMBL" id="GAT92129.1"/>
    </source>
</evidence>
<evidence type="ECO:0000256" key="5">
    <source>
        <dbReference type="SAM" id="MobiDB-lite"/>
    </source>
</evidence>
<dbReference type="VEuPathDB" id="AmoebaDB:KM1_066910"/>
<feature type="region of interest" description="Disordered" evidence="5">
    <location>
        <begin position="106"/>
        <end position="126"/>
    </location>
</feature>
<proteinExistence type="predicted"/>
<feature type="compositionally biased region" description="Basic and acidic residues" evidence="5">
    <location>
        <begin position="111"/>
        <end position="126"/>
    </location>
</feature>
<dbReference type="AlphaFoldDB" id="A0A5K1UB81"/>
<evidence type="ECO:0000313" key="8">
    <source>
        <dbReference type="Proteomes" id="UP000078387"/>
    </source>
</evidence>
<dbReference type="Proteomes" id="UP000078387">
    <property type="component" value="Unassembled WGS sequence"/>
</dbReference>
<keyword evidence="3" id="KW-0539">Nucleus</keyword>
<dbReference type="InterPro" id="IPR012677">
    <property type="entry name" value="Nucleotide-bd_a/b_plait_sf"/>
</dbReference>
<dbReference type="CDD" id="cd12307">
    <property type="entry name" value="RRM_NIFK_like"/>
    <property type="match status" value="1"/>
</dbReference>
<dbReference type="InterPro" id="IPR000504">
    <property type="entry name" value="RRM_dom"/>
</dbReference>
<dbReference type="SMART" id="SM00360">
    <property type="entry name" value="RRM"/>
    <property type="match status" value="1"/>
</dbReference>
<dbReference type="VEuPathDB" id="AmoebaDB:EHI5A_024510"/>
<dbReference type="PANTHER" id="PTHR46754">
    <property type="entry name" value="MKI67 FHA DOMAIN-INTERACTING NUCLEOLAR PHOSPHOPROTEIN"/>
    <property type="match status" value="1"/>
</dbReference>
<dbReference type="Gene3D" id="3.30.70.330">
    <property type="match status" value="1"/>
</dbReference>